<feature type="domain" description="Bulb-type lectin" evidence="3">
    <location>
        <begin position="385"/>
        <end position="499"/>
    </location>
</feature>
<dbReference type="EMBL" id="RKQG01000003">
    <property type="protein sequence ID" value="RPE27953.1"/>
    <property type="molecule type" value="Genomic_DNA"/>
</dbReference>
<dbReference type="RefSeq" id="WP_123821458.1">
    <property type="nucleotide sequence ID" value="NZ_RKQG01000003.1"/>
</dbReference>
<dbReference type="SUPFAM" id="SSF51110">
    <property type="entry name" value="alpha-D-mannose-specific plant lectins"/>
    <property type="match status" value="3"/>
</dbReference>
<dbReference type="PRINTS" id="PR00722">
    <property type="entry name" value="CHYMOTRYPSIN"/>
</dbReference>
<dbReference type="InterPro" id="IPR009003">
    <property type="entry name" value="Peptidase_S1_PA"/>
</dbReference>
<sequence length="618" mass="64659">MRAYTRFLVIGAAGALLIAAQNAPTGSRATDLSRGSAPVAASVSNDPAAFPFAAKITVGDKRSCTGALVDASWVLTAASCFTEAGQQPTALAAGAPADHTSVVIGRTDLTGTAGQSRDIVELVPRTDRDLVMARLSTPALNITPAPVSGTSAANTETLQVLGYGRTRTEWVPNQPHLASFTAATPSTGGFALAPAAPADATVCKGDAGGPVWRTENDKPALVGIISRSWQAGCLGTPATETRTGAYATRTDDLTSWVTATAASGDQLIKPGTKLSSGQSVTGRDLKLTMRADGNLVLTHKQAANGVLWSTNTAGNNGAWAQMQTDGNFVVYKSDGNPSNGTGALWATNTPGQGGAFLDLQVDGNLVLYKANGTDALWNTATWRLDGKLNSGTKIMPGKWFQSQNAVVEMQADGNLVRYRRSDGTTTWQTSSAGNPGAWAQVQTDGNFVLYKADGNPSNGTGALWGSNTWGQGGAFLKLQDDGSLVLYKKDAAETVANSVWSATTFRPESRLNPGQQVYTTTTRLAMQWDGDLVLYRLSDNAVLWHSNTAGNPNAFLKIQNDGNVLVYKADGVNSLWSTGTFWSGGAYLKAQDDGNLVVYKADGGEGIGNAIWATNTFS</sequence>
<dbReference type="Gene3D" id="2.90.10.10">
    <property type="entry name" value="Bulb-type lectin domain"/>
    <property type="match status" value="6"/>
</dbReference>
<comment type="caution">
    <text evidence="4">The sequence shown here is derived from an EMBL/GenBank/DDBJ whole genome shotgun (WGS) entry which is preliminary data.</text>
</comment>
<dbReference type="Gene3D" id="2.40.10.10">
    <property type="entry name" value="Trypsin-like serine proteases"/>
    <property type="match status" value="1"/>
</dbReference>
<dbReference type="PANTHER" id="PTHR24260:SF136">
    <property type="entry name" value="GH08193P-RELATED"/>
    <property type="match status" value="1"/>
</dbReference>
<dbReference type="AlphaFoldDB" id="A0A3N4R326"/>
<feature type="chain" id="PRO_5039084681" evidence="1">
    <location>
        <begin position="24"/>
        <end position="618"/>
    </location>
</feature>
<dbReference type="InterPro" id="IPR001480">
    <property type="entry name" value="Bulb-type_lectin_dom"/>
</dbReference>
<evidence type="ECO:0000313" key="4">
    <source>
        <dbReference type="EMBL" id="RPE27953.1"/>
    </source>
</evidence>
<accession>A0A3N4R326</accession>
<dbReference type="InterPro" id="IPR036426">
    <property type="entry name" value="Bulb-type_lectin_dom_sf"/>
</dbReference>
<evidence type="ECO:0000259" key="2">
    <source>
        <dbReference type="PROSITE" id="PS50240"/>
    </source>
</evidence>
<dbReference type="SMART" id="SM00108">
    <property type="entry name" value="B_lectin"/>
    <property type="match status" value="3"/>
</dbReference>
<dbReference type="Pfam" id="PF00089">
    <property type="entry name" value="Trypsin"/>
    <property type="match status" value="1"/>
</dbReference>
<keyword evidence="1" id="KW-0732">Signal</keyword>
<dbReference type="PROSITE" id="PS50240">
    <property type="entry name" value="TRYPSIN_DOM"/>
    <property type="match status" value="1"/>
</dbReference>
<dbReference type="InterPro" id="IPR001314">
    <property type="entry name" value="Peptidase_S1A"/>
</dbReference>
<dbReference type="PANTHER" id="PTHR24260">
    <property type="match status" value="1"/>
</dbReference>
<dbReference type="GO" id="GO:0006508">
    <property type="term" value="P:proteolysis"/>
    <property type="evidence" value="ECO:0007669"/>
    <property type="project" value="InterPro"/>
</dbReference>
<feature type="domain" description="Bulb-type lectin" evidence="3">
    <location>
        <begin position="265"/>
        <end position="380"/>
    </location>
</feature>
<evidence type="ECO:0000313" key="5">
    <source>
        <dbReference type="Proteomes" id="UP000266906"/>
    </source>
</evidence>
<dbReference type="InterPro" id="IPR001254">
    <property type="entry name" value="Trypsin_dom"/>
</dbReference>
<organism evidence="4 5">
    <name type="scientific">Kitasatospora cineracea</name>
    <dbReference type="NCBI Taxonomy" id="88074"/>
    <lineage>
        <taxon>Bacteria</taxon>
        <taxon>Bacillati</taxon>
        <taxon>Actinomycetota</taxon>
        <taxon>Actinomycetes</taxon>
        <taxon>Kitasatosporales</taxon>
        <taxon>Streptomycetaceae</taxon>
        <taxon>Kitasatospora</taxon>
    </lineage>
</organism>
<dbReference type="GO" id="GO:0004252">
    <property type="term" value="F:serine-type endopeptidase activity"/>
    <property type="evidence" value="ECO:0007669"/>
    <property type="project" value="InterPro"/>
</dbReference>
<gene>
    <name evidence="4" type="ORF">EDD38_7250</name>
</gene>
<evidence type="ECO:0000259" key="3">
    <source>
        <dbReference type="PROSITE" id="PS50927"/>
    </source>
</evidence>
<name>A0A3N4R326_9ACTN</name>
<dbReference type="SMART" id="SM00020">
    <property type="entry name" value="Tryp_SPc"/>
    <property type="match status" value="1"/>
</dbReference>
<evidence type="ECO:0000256" key="1">
    <source>
        <dbReference type="SAM" id="SignalP"/>
    </source>
</evidence>
<feature type="domain" description="Bulb-type lectin" evidence="3">
    <location>
        <begin position="502"/>
        <end position="611"/>
    </location>
</feature>
<reference evidence="4 5" key="1">
    <citation type="submission" date="2018-11" db="EMBL/GenBank/DDBJ databases">
        <title>Sequencing the genomes of 1000 actinobacteria strains.</title>
        <authorList>
            <person name="Klenk H.-P."/>
        </authorList>
    </citation>
    <scope>NUCLEOTIDE SEQUENCE [LARGE SCALE GENOMIC DNA]</scope>
    <source>
        <strain evidence="4 5">DSM 44781</strain>
    </source>
</reference>
<dbReference type="InterPro" id="IPR043504">
    <property type="entry name" value="Peptidase_S1_PA_chymotrypsin"/>
</dbReference>
<dbReference type="PROSITE" id="PS50927">
    <property type="entry name" value="BULB_LECTIN"/>
    <property type="match status" value="3"/>
</dbReference>
<dbReference type="InterPro" id="IPR051333">
    <property type="entry name" value="CLIP_Serine_Protease"/>
</dbReference>
<feature type="domain" description="Peptidase S1" evidence="2">
    <location>
        <begin position="32"/>
        <end position="262"/>
    </location>
</feature>
<keyword evidence="5" id="KW-1185">Reference proteome</keyword>
<dbReference type="SUPFAM" id="SSF50494">
    <property type="entry name" value="Trypsin-like serine proteases"/>
    <property type="match status" value="1"/>
</dbReference>
<protein>
    <submittedName>
        <fullName evidence="4">D-mannose binding lectin</fullName>
    </submittedName>
</protein>
<dbReference type="Proteomes" id="UP000266906">
    <property type="component" value="Unassembled WGS sequence"/>
</dbReference>
<proteinExistence type="predicted"/>
<feature type="signal peptide" evidence="1">
    <location>
        <begin position="1"/>
        <end position="23"/>
    </location>
</feature>